<dbReference type="PANTHER" id="PTHR36694:SF11">
    <property type="entry name" value="LP21121P-RELATED"/>
    <property type="match status" value="1"/>
</dbReference>
<organism evidence="3 4">
    <name type="scientific">Stomoxys calcitrans</name>
    <name type="common">Stable fly</name>
    <name type="synonym">Conops calcitrans</name>
    <dbReference type="NCBI Taxonomy" id="35570"/>
    <lineage>
        <taxon>Eukaryota</taxon>
        <taxon>Metazoa</taxon>
        <taxon>Ecdysozoa</taxon>
        <taxon>Arthropoda</taxon>
        <taxon>Hexapoda</taxon>
        <taxon>Insecta</taxon>
        <taxon>Pterygota</taxon>
        <taxon>Neoptera</taxon>
        <taxon>Endopterygota</taxon>
        <taxon>Diptera</taxon>
        <taxon>Brachycera</taxon>
        <taxon>Muscomorpha</taxon>
        <taxon>Muscoidea</taxon>
        <taxon>Muscidae</taxon>
        <taxon>Stomoxys</taxon>
    </lineage>
</organism>
<keyword evidence="2" id="KW-1133">Transmembrane helix</keyword>
<protein>
    <submittedName>
        <fullName evidence="3">Uncharacterized protein</fullName>
    </submittedName>
</protein>
<dbReference type="EnsemblMetazoa" id="SCAU009510-RA">
    <property type="protein sequence ID" value="SCAU009510-PA"/>
    <property type="gene ID" value="SCAU009510"/>
</dbReference>
<dbReference type="Proteomes" id="UP000095300">
    <property type="component" value="Unassembled WGS sequence"/>
</dbReference>
<reference evidence="3" key="1">
    <citation type="submission" date="2020-05" db="UniProtKB">
        <authorList>
            <consortium name="EnsemblMetazoa"/>
        </authorList>
    </citation>
    <scope>IDENTIFICATION</scope>
    <source>
        <strain evidence="3">USDA</strain>
    </source>
</reference>
<keyword evidence="2" id="KW-0812">Transmembrane</keyword>
<proteinExistence type="predicted"/>
<dbReference type="OrthoDB" id="7914534at2759"/>
<name>A0A1I8PMW2_STOCA</name>
<keyword evidence="2" id="KW-0472">Membrane</keyword>
<evidence type="ECO:0000256" key="2">
    <source>
        <dbReference type="SAM" id="Phobius"/>
    </source>
</evidence>
<dbReference type="PANTHER" id="PTHR36694">
    <property type="entry name" value="PASIFLORA 1, ISOFORM A-RELATED"/>
    <property type="match status" value="1"/>
</dbReference>
<evidence type="ECO:0000313" key="3">
    <source>
        <dbReference type="EnsemblMetazoa" id="SCAU009510-PA"/>
    </source>
</evidence>
<keyword evidence="4" id="KW-1185">Reference proteome</keyword>
<dbReference type="AlphaFoldDB" id="A0A1I8PMW2"/>
<feature type="transmembrane region" description="Helical" evidence="2">
    <location>
        <begin position="181"/>
        <end position="201"/>
    </location>
</feature>
<feature type="region of interest" description="Disordered" evidence="1">
    <location>
        <begin position="25"/>
        <end position="44"/>
    </location>
</feature>
<accession>A0A1I8PMW2</accession>
<evidence type="ECO:0000256" key="1">
    <source>
        <dbReference type="SAM" id="MobiDB-lite"/>
    </source>
</evidence>
<feature type="transmembrane region" description="Helical" evidence="2">
    <location>
        <begin position="79"/>
        <end position="104"/>
    </location>
</feature>
<dbReference type="KEGG" id="scac:106089263"/>
<dbReference type="InterPro" id="IPR031720">
    <property type="entry name" value="DUF4728"/>
</dbReference>
<feature type="transmembrane region" description="Helical" evidence="2">
    <location>
        <begin position="221"/>
        <end position="241"/>
    </location>
</feature>
<feature type="transmembrane region" description="Helical" evidence="2">
    <location>
        <begin position="146"/>
        <end position="169"/>
    </location>
</feature>
<dbReference type="Pfam" id="PF15860">
    <property type="entry name" value="DUF4728"/>
    <property type="match status" value="1"/>
</dbReference>
<sequence length="270" mass="30642">MSIGQSIRIDAPPCESMNMILVAQRTSSGKHSQKKIDGTKNKNQHPTKKAFLAKNFEILKLFINNGIMKRFSCCLSLRTAGYCIAAVDIIASLTTLGLCSYYLYTDYFNLTNWGISSHDNVQIVDPLSNLLSSVVNYVLLHNFPDAFYVVMAIILWIKSLINFILATLLVDGIKKKRTICIAPWLINTVISVVVEITTYILMEIKFNDIDAATDKRIVRSIMFGIFIMFNVIFTFAVYWLCKFLKIQQQENQVLQESIVDATGMFQHVKV</sequence>
<gene>
    <name evidence="3" type="primary">106089263</name>
</gene>
<evidence type="ECO:0000313" key="4">
    <source>
        <dbReference type="Proteomes" id="UP000095300"/>
    </source>
</evidence>
<dbReference type="VEuPathDB" id="VectorBase:SCAU009510"/>